<gene>
    <name evidence="13" type="ORF">DASB73_028520</name>
</gene>
<evidence type="ECO:0000256" key="1">
    <source>
        <dbReference type="ARBA" id="ARBA00004448"/>
    </source>
</evidence>
<dbReference type="InterPro" id="IPR018108">
    <property type="entry name" value="MCP_transmembrane"/>
</dbReference>
<evidence type="ECO:0000313" key="14">
    <source>
        <dbReference type="Proteomes" id="UP001362899"/>
    </source>
</evidence>
<protein>
    <submittedName>
        <fullName evidence="13">NAD+ transporter</fullName>
    </submittedName>
</protein>
<dbReference type="GO" id="GO:0015215">
    <property type="term" value="F:nucleotide transmembrane transporter activity"/>
    <property type="evidence" value="ECO:0007669"/>
    <property type="project" value="UniProtKB-ARBA"/>
</dbReference>
<proteinExistence type="inferred from homology"/>
<evidence type="ECO:0000256" key="8">
    <source>
        <dbReference type="ARBA" id="ARBA00023128"/>
    </source>
</evidence>
<dbReference type="SUPFAM" id="SSF103506">
    <property type="entry name" value="Mitochondrial carrier"/>
    <property type="match status" value="1"/>
</dbReference>
<dbReference type="GO" id="GO:0005743">
    <property type="term" value="C:mitochondrial inner membrane"/>
    <property type="evidence" value="ECO:0007669"/>
    <property type="project" value="UniProtKB-SubCell"/>
</dbReference>
<dbReference type="AlphaFoldDB" id="A0AAV5RN12"/>
<dbReference type="InterPro" id="IPR044712">
    <property type="entry name" value="SLC25A32-like"/>
</dbReference>
<evidence type="ECO:0000256" key="3">
    <source>
        <dbReference type="ARBA" id="ARBA00022448"/>
    </source>
</evidence>
<sequence length="316" mass="34668">MNKDDTVSHSKEELTHNGIISAAAGAVAGLVAGIAVCPLDVVKTRLQIQGSYHGLGSGLGANLGVIDTVKSIYQESGFKGFYSGLSPLLIGYLPSWAIYFYVYKRALQRWEESYVLSAMAAGTCSTIATNPLWMIKTRLMAQNKQTSYHYKGFTDAVSSVYKGEGIRAFYKGLGPSLIGLPHVAIHFKIYESLKKQLGSRFPNGSEPWHILTASVFSKIIASTLTYPHEVVRSRNQTAIHNEKYKGVFRTVKTLYLEEGWRVFYAGLGANICRAVPSSAVTLVTFELVSNDLNKTWSSSVVPIPLCDPELTDDALR</sequence>
<comment type="similarity">
    <text evidence="2 11">Belongs to the mitochondrial carrier (TC 2.A.29) family.</text>
</comment>
<keyword evidence="14" id="KW-1185">Reference proteome</keyword>
<feature type="transmembrane region" description="Helical" evidence="12">
    <location>
        <begin position="114"/>
        <end position="135"/>
    </location>
</feature>
<keyword evidence="6" id="KW-0999">Mitochondrion inner membrane</keyword>
<keyword evidence="9 10" id="KW-0472">Membrane</keyword>
<evidence type="ECO:0000256" key="12">
    <source>
        <dbReference type="SAM" id="Phobius"/>
    </source>
</evidence>
<evidence type="ECO:0000256" key="9">
    <source>
        <dbReference type="ARBA" id="ARBA00023136"/>
    </source>
</evidence>
<keyword evidence="4 10" id="KW-0812">Transmembrane</keyword>
<feature type="repeat" description="Solcar" evidence="10">
    <location>
        <begin position="205"/>
        <end position="291"/>
    </location>
</feature>
<name>A0AAV5RN12_STABA</name>
<dbReference type="EMBL" id="BTGC01000008">
    <property type="protein sequence ID" value="GMM51889.1"/>
    <property type="molecule type" value="Genomic_DNA"/>
</dbReference>
<feature type="repeat" description="Solcar" evidence="10">
    <location>
        <begin position="16"/>
        <end position="109"/>
    </location>
</feature>
<evidence type="ECO:0000256" key="10">
    <source>
        <dbReference type="PROSITE-ProRule" id="PRU00282"/>
    </source>
</evidence>
<organism evidence="13 14">
    <name type="scientific">Starmerella bacillaris</name>
    <name type="common">Yeast</name>
    <name type="synonym">Candida zemplinina</name>
    <dbReference type="NCBI Taxonomy" id="1247836"/>
    <lineage>
        <taxon>Eukaryota</taxon>
        <taxon>Fungi</taxon>
        <taxon>Dikarya</taxon>
        <taxon>Ascomycota</taxon>
        <taxon>Saccharomycotina</taxon>
        <taxon>Dipodascomycetes</taxon>
        <taxon>Dipodascales</taxon>
        <taxon>Trichomonascaceae</taxon>
        <taxon>Starmerella</taxon>
    </lineage>
</organism>
<dbReference type="Gene3D" id="1.50.40.10">
    <property type="entry name" value="Mitochondrial carrier domain"/>
    <property type="match status" value="2"/>
</dbReference>
<comment type="caution">
    <text evidence="13">The sequence shown here is derived from an EMBL/GenBank/DDBJ whole genome shotgun (WGS) entry which is preliminary data.</text>
</comment>
<feature type="repeat" description="Solcar" evidence="10">
    <location>
        <begin position="112"/>
        <end position="196"/>
    </location>
</feature>
<evidence type="ECO:0000313" key="13">
    <source>
        <dbReference type="EMBL" id="GMM51889.1"/>
    </source>
</evidence>
<dbReference type="InterPro" id="IPR023395">
    <property type="entry name" value="MCP_dom_sf"/>
</dbReference>
<keyword evidence="5" id="KW-0677">Repeat</keyword>
<evidence type="ECO:0000256" key="2">
    <source>
        <dbReference type="ARBA" id="ARBA00006375"/>
    </source>
</evidence>
<evidence type="ECO:0000256" key="7">
    <source>
        <dbReference type="ARBA" id="ARBA00022989"/>
    </source>
</evidence>
<dbReference type="Pfam" id="PF00153">
    <property type="entry name" value="Mito_carr"/>
    <property type="match status" value="3"/>
</dbReference>
<feature type="transmembrane region" description="Helical" evidence="12">
    <location>
        <begin position="80"/>
        <end position="102"/>
    </location>
</feature>
<dbReference type="PRINTS" id="PR00926">
    <property type="entry name" value="MITOCARRIER"/>
</dbReference>
<keyword evidence="8" id="KW-0496">Mitochondrion</keyword>
<accession>A0AAV5RN12</accession>
<keyword evidence="7 12" id="KW-1133">Transmembrane helix</keyword>
<dbReference type="Proteomes" id="UP001362899">
    <property type="component" value="Unassembled WGS sequence"/>
</dbReference>
<dbReference type="PROSITE" id="PS50920">
    <property type="entry name" value="SOLCAR"/>
    <property type="match status" value="3"/>
</dbReference>
<evidence type="ECO:0000256" key="5">
    <source>
        <dbReference type="ARBA" id="ARBA00022737"/>
    </source>
</evidence>
<dbReference type="InterPro" id="IPR002067">
    <property type="entry name" value="MCP"/>
</dbReference>
<dbReference type="PANTHER" id="PTHR45683">
    <property type="entry name" value="MITOCHONDRIAL NICOTINAMIDE ADENINE DINUCLEOTIDE TRANSPORTER 1-RELATED-RELATED"/>
    <property type="match status" value="1"/>
</dbReference>
<comment type="subcellular location">
    <subcellularLocation>
        <location evidence="1">Mitochondrion inner membrane</location>
        <topology evidence="1">Multi-pass membrane protein</topology>
    </subcellularLocation>
</comment>
<feature type="transmembrane region" description="Helical" evidence="12">
    <location>
        <begin position="20"/>
        <end position="42"/>
    </location>
</feature>
<evidence type="ECO:0000256" key="4">
    <source>
        <dbReference type="ARBA" id="ARBA00022692"/>
    </source>
</evidence>
<keyword evidence="3 11" id="KW-0813">Transport</keyword>
<reference evidence="13 14" key="1">
    <citation type="journal article" date="2023" name="Elife">
        <title>Identification of key yeast species and microbe-microbe interactions impacting larval growth of Drosophila in the wild.</title>
        <authorList>
            <person name="Mure A."/>
            <person name="Sugiura Y."/>
            <person name="Maeda R."/>
            <person name="Honda K."/>
            <person name="Sakurai N."/>
            <person name="Takahashi Y."/>
            <person name="Watada M."/>
            <person name="Katoh T."/>
            <person name="Gotoh A."/>
            <person name="Gotoh Y."/>
            <person name="Taniguchi I."/>
            <person name="Nakamura K."/>
            <person name="Hayashi T."/>
            <person name="Katayama T."/>
            <person name="Uemura T."/>
            <person name="Hattori Y."/>
        </authorList>
    </citation>
    <scope>NUCLEOTIDE SEQUENCE [LARGE SCALE GENOMIC DNA]</scope>
    <source>
        <strain evidence="13 14">SB-73</strain>
    </source>
</reference>
<evidence type="ECO:0000256" key="11">
    <source>
        <dbReference type="RuleBase" id="RU000488"/>
    </source>
</evidence>
<evidence type="ECO:0000256" key="6">
    <source>
        <dbReference type="ARBA" id="ARBA00022792"/>
    </source>
</evidence>